<dbReference type="Proteomes" id="UP000770889">
    <property type="component" value="Unassembled WGS sequence"/>
</dbReference>
<evidence type="ECO:0000313" key="3">
    <source>
        <dbReference type="EMBL" id="MBT2988845.1"/>
    </source>
</evidence>
<protein>
    <submittedName>
        <fullName evidence="3">ParB N-terminal domain-containing protein</fullName>
    </submittedName>
</protein>
<name>A0A944MD71_9GAMM</name>
<dbReference type="InterPro" id="IPR003115">
    <property type="entry name" value="ParB_N"/>
</dbReference>
<gene>
    <name evidence="3" type="ORF">KME65_07750</name>
</gene>
<dbReference type="PANTHER" id="PTHR33375:SF1">
    <property type="entry name" value="CHROMOSOME-PARTITIONING PROTEIN PARB-RELATED"/>
    <property type="match status" value="1"/>
</dbReference>
<dbReference type="PANTHER" id="PTHR33375">
    <property type="entry name" value="CHROMOSOME-PARTITIONING PROTEIN PARB-RELATED"/>
    <property type="match status" value="1"/>
</dbReference>
<dbReference type="InterPro" id="IPR050336">
    <property type="entry name" value="Chromosome_partition/occlusion"/>
</dbReference>
<evidence type="ECO:0000256" key="1">
    <source>
        <dbReference type="SAM" id="MobiDB-lite"/>
    </source>
</evidence>
<sequence length="509" mass="56716">MATRKAKRAVCNDAATEGGMVMLDVQLINPYERNPRRSENPEYDRIKDSIRSKGLDQPLVITQRPGSANYIVQAGGNTRLMILKELCEETDDERFSRVQCVVRPWSQESDVLLAHLRENELRGSLTFIDKARAVCDARRLLVEELGIGQVTHRRLEAELRGKGLSVSISSIWLMTYAVEKLADLLPHALQAGMGARHVGRIRALERAAGTLWQRVCSGGEDAFDEVFSALCHRYDGPDWDTDVLQGAIETEIAGESETNLHTIRVALDAEIKGRKLEIPEFVPIKEPPNPERREGSNGVLGPTEDSAREEYDDPDIEEDEAESISVPLPSATPTDDIDDPITDSTKPPIDSGPSKPTDLKSLRGRAWTLAARLAQRNGIGELVMPLSGAGLGYVLRDVPDHSLADQLDENTLAQISMLWWQLAACAEMTFAPLESILPHLPDDSLLRQALADEDAELLFNSIWTLDPGHTGYRLWQSLHDRDWRDLLNLMDTYRSIRHLAIETGTVIWG</sequence>
<proteinExistence type="predicted"/>
<dbReference type="SMART" id="SM00470">
    <property type="entry name" value="ParB"/>
    <property type="match status" value="1"/>
</dbReference>
<dbReference type="SUPFAM" id="SSF110849">
    <property type="entry name" value="ParB/Sulfiredoxin"/>
    <property type="match status" value="1"/>
</dbReference>
<organism evidence="3 4">
    <name type="scientific">Candidatus Thiodiazotropha taylori</name>
    <dbReference type="NCBI Taxonomy" id="2792791"/>
    <lineage>
        <taxon>Bacteria</taxon>
        <taxon>Pseudomonadati</taxon>
        <taxon>Pseudomonadota</taxon>
        <taxon>Gammaproteobacteria</taxon>
        <taxon>Chromatiales</taxon>
        <taxon>Sedimenticolaceae</taxon>
        <taxon>Candidatus Thiodiazotropha</taxon>
    </lineage>
</organism>
<reference evidence="3 4" key="1">
    <citation type="submission" date="2021-05" db="EMBL/GenBank/DDBJ databases">
        <title>Genetic and Functional Diversity in Clade A Lucinid endosymbionts from the Bahamas.</title>
        <authorList>
            <person name="Giani N.M."/>
            <person name="Engel A.S."/>
            <person name="Campbell B.J."/>
        </authorList>
    </citation>
    <scope>NUCLEOTIDE SEQUENCE [LARGE SCALE GENOMIC DNA]</scope>
    <source>
        <strain evidence="3">LUC16012Gg_MoonRockCtena</strain>
    </source>
</reference>
<dbReference type="EMBL" id="JAHHGM010000005">
    <property type="protein sequence ID" value="MBT2988845.1"/>
    <property type="molecule type" value="Genomic_DNA"/>
</dbReference>
<accession>A0A944MD71</accession>
<dbReference type="InterPro" id="IPR036086">
    <property type="entry name" value="ParB/Sulfiredoxin_sf"/>
</dbReference>
<feature type="region of interest" description="Disordered" evidence="1">
    <location>
        <begin position="282"/>
        <end position="360"/>
    </location>
</feature>
<evidence type="ECO:0000313" key="4">
    <source>
        <dbReference type="Proteomes" id="UP000770889"/>
    </source>
</evidence>
<comment type="caution">
    <text evidence="3">The sequence shown here is derived from an EMBL/GenBank/DDBJ whole genome shotgun (WGS) entry which is preliminary data.</text>
</comment>
<dbReference type="Gene3D" id="3.90.1530.10">
    <property type="entry name" value="Conserved hypothetical protein from pyrococcus furiosus pfu- 392566-001, ParB domain"/>
    <property type="match status" value="1"/>
</dbReference>
<feature type="domain" description="ParB-like N-terminal" evidence="2">
    <location>
        <begin position="21"/>
        <end position="120"/>
    </location>
</feature>
<dbReference type="InterPro" id="IPR022304">
    <property type="entry name" value="ICE_PFGI_1_ParB"/>
</dbReference>
<dbReference type="GO" id="GO:0005694">
    <property type="term" value="C:chromosome"/>
    <property type="evidence" value="ECO:0007669"/>
    <property type="project" value="TreeGrafter"/>
</dbReference>
<evidence type="ECO:0000259" key="2">
    <source>
        <dbReference type="SMART" id="SM00470"/>
    </source>
</evidence>
<dbReference type="NCBIfam" id="TIGR03764">
    <property type="entry name" value="ICE_PFGI_1_parB"/>
    <property type="match status" value="1"/>
</dbReference>
<dbReference type="AlphaFoldDB" id="A0A944MD71"/>
<feature type="compositionally biased region" description="Acidic residues" evidence="1">
    <location>
        <begin position="310"/>
        <end position="322"/>
    </location>
</feature>
<dbReference type="GO" id="GO:0007059">
    <property type="term" value="P:chromosome segregation"/>
    <property type="evidence" value="ECO:0007669"/>
    <property type="project" value="TreeGrafter"/>
</dbReference>